<protein>
    <submittedName>
        <fullName evidence="1">Uncharacterized protein</fullName>
    </submittedName>
</protein>
<dbReference type="Proteomes" id="UP000738349">
    <property type="component" value="Unassembled WGS sequence"/>
</dbReference>
<sequence>MFNPLEAKGNQIGVGVYTTPGPGQWEGNAGDWHCQITANRSALDKLHKVWIPRGYWWNITALYRFLEDNYSFNPNLAMRISKIAKYKKEKVTQLLIPTDLLSKKDPDLRATYKAKYKELPTTQKVDYSFWTNRHGVPQPGFLNWLCLSSSIA</sequence>
<gene>
    <name evidence="1" type="ORF">EDB81DRAFT_932308</name>
</gene>
<proteinExistence type="predicted"/>
<organism evidence="1 2">
    <name type="scientific">Dactylonectria macrodidyma</name>
    <dbReference type="NCBI Taxonomy" id="307937"/>
    <lineage>
        <taxon>Eukaryota</taxon>
        <taxon>Fungi</taxon>
        <taxon>Dikarya</taxon>
        <taxon>Ascomycota</taxon>
        <taxon>Pezizomycotina</taxon>
        <taxon>Sordariomycetes</taxon>
        <taxon>Hypocreomycetidae</taxon>
        <taxon>Hypocreales</taxon>
        <taxon>Nectriaceae</taxon>
        <taxon>Dactylonectria</taxon>
    </lineage>
</organism>
<dbReference type="OrthoDB" id="4868835at2759"/>
<dbReference type="InterPro" id="IPR045564">
    <property type="entry name" value="DUF5910"/>
</dbReference>
<accession>A0A9P9F753</accession>
<comment type="caution">
    <text evidence="1">The sequence shown here is derived from an EMBL/GenBank/DDBJ whole genome shotgun (WGS) entry which is preliminary data.</text>
</comment>
<dbReference type="Pfam" id="PF19287">
    <property type="entry name" value="DUF5910"/>
    <property type="match status" value="1"/>
</dbReference>
<evidence type="ECO:0000313" key="1">
    <source>
        <dbReference type="EMBL" id="KAH7153645.1"/>
    </source>
</evidence>
<name>A0A9P9F753_9HYPO</name>
<reference evidence="1" key="1">
    <citation type="journal article" date="2021" name="Nat. Commun.">
        <title>Genetic determinants of endophytism in the Arabidopsis root mycobiome.</title>
        <authorList>
            <person name="Mesny F."/>
            <person name="Miyauchi S."/>
            <person name="Thiergart T."/>
            <person name="Pickel B."/>
            <person name="Atanasova L."/>
            <person name="Karlsson M."/>
            <person name="Huettel B."/>
            <person name="Barry K.W."/>
            <person name="Haridas S."/>
            <person name="Chen C."/>
            <person name="Bauer D."/>
            <person name="Andreopoulos W."/>
            <person name="Pangilinan J."/>
            <person name="LaButti K."/>
            <person name="Riley R."/>
            <person name="Lipzen A."/>
            <person name="Clum A."/>
            <person name="Drula E."/>
            <person name="Henrissat B."/>
            <person name="Kohler A."/>
            <person name="Grigoriev I.V."/>
            <person name="Martin F.M."/>
            <person name="Hacquard S."/>
        </authorList>
    </citation>
    <scope>NUCLEOTIDE SEQUENCE</scope>
    <source>
        <strain evidence="1">MPI-CAGE-AT-0147</strain>
    </source>
</reference>
<dbReference type="EMBL" id="JAGMUV010000006">
    <property type="protein sequence ID" value="KAH7153645.1"/>
    <property type="molecule type" value="Genomic_DNA"/>
</dbReference>
<keyword evidence="2" id="KW-1185">Reference proteome</keyword>
<dbReference type="AlphaFoldDB" id="A0A9P9F753"/>
<evidence type="ECO:0000313" key="2">
    <source>
        <dbReference type="Proteomes" id="UP000738349"/>
    </source>
</evidence>